<dbReference type="GO" id="GO:0042777">
    <property type="term" value="P:proton motive force-driven plasma membrane ATP synthesis"/>
    <property type="evidence" value="ECO:0007669"/>
    <property type="project" value="UniProtKB-UniRule"/>
</dbReference>
<keyword evidence="5 6" id="KW-0472">Membrane</keyword>
<proteinExistence type="inferred from homology"/>
<evidence type="ECO:0000256" key="1">
    <source>
        <dbReference type="ARBA" id="ARBA00010148"/>
    </source>
</evidence>
<dbReference type="AlphaFoldDB" id="D5VRB6"/>
<dbReference type="InterPro" id="IPR036906">
    <property type="entry name" value="ATPase_V1_fsu_sf"/>
</dbReference>
<dbReference type="GO" id="GO:0046961">
    <property type="term" value="F:proton-transporting ATPase activity, rotational mechanism"/>
    <property type="evidence" value="ECO:0007669"/>
    <property type="project" value="InterPro"/>
</dbReference>
<evidence type="ECO:0000256" key="2">
    <source>
        <dbReference type="ARBA" id="ARBA00022448"/>
    </source>
</evidence>
<dbReference type="GO" id="GO:0005524">
    <property type="term" value="F:ATP binding"/>
    <property type="evidence" value="ECO:0007669"/>
    <property type="project" value="UniProtKB-UniRule"/>
</dbReference>
<dbReference type="RefSeq" id="WP_013099865.1">
    <property type="nucleotide sequence ID" value="NC_014122.1"/>
</dbReference>
<name>D5VRB6_METIM</name>
<dbReference type="OrthoDB" id="24971at2157"/>
<evidence type="ECO:0000313" key="8">
    <source>
        <dbReference type="Proteomes" id="UP000002061"/>
    </source>
</evidence>
<dbReference type="GO" id="GO:0046933">
    <property type="term" value="F:proton-transporting ATP synthase activity, rotational mechanism"/>
    <property type="evidence" value="ECO:0007669"/>
    <property type="project" value="UniProtKB-UniRule"/>
</dbReference>
<keyword evidence="4 6" id="KW-0406">Ion transport</keyword>
<evidence type="ECO:0000313" key="7">
    <source>
        <dbReference type="EMBL" id="ADG13119.1"/>
    </source>
</evidence>
<evidence type="ECO:0000256" key="4">
    <source>
        <dbReference type="ARBA" id="ARBA00023065"/>
    </source>
</evidence>
<dbReference type="Pfam" id="PF01990">
    <property type="entry name" value="ATP-synt_F"/>
    <property type="match status" value="1"/>
</dbReference>
<dbReference type="eggNOG" id="arCOG04102">
    <property type="taxonomic scope" value="Archaea"/>
</dbReference>
<dbReference type="EMBL" id="CP002009">
    <property type="protein sequence ID" value="ADG13119.1"/>
    <property type="molecule type" value="Genomic_DNA"/>
</dbReference>
<keyword evidence="3 6" id="KW-1003">Cell membrane</keyword>
<comment type="subcellular location">
    <subcellularLocation>
        <location evidence="6">Cell membrane</location>
        <topology evidence="6">Peripheral membrane protein</topology>
    </subcellularLocation>
</comment>
<dbReference type="KEGG" id="mif:Metin_0449"/>
<dbReference type="SUPFAM" id="SSF159468">
    <property type="entry name" value="AtpF-like"/>
    <property type="match status" value="1"/>
</dbReference>
<organism evidence="7 8">
    <name type="scientific">Methanocaldococcus infernus (strain DSM 11812 / JCM 15783 / ME)</name>
    <dbReference type="NCBI Taxonomy" id="573063"/>
    <lineage>
        <taxon>Archaea</taxon>
        <taxon>Methanobacteriati</taxon>
        <taxon>Methanobacteriota</taxon>
        <taxon>Methanomada group</taxon>
        <taxon>Methanococci</taxon>
        <taxon>Methanococcales</taxon>
        <taxon>Methanocaldococcaceae</taxon>
        <taxon>Methanocaldococcus</taxon>
    </lineage>
</organism>
<comment type="function">
    <text evidence="6">Component of the A-type ATP synthase that produces ATP from ADP in the presence of a proton gradient across the membrane.</text>
</comment>
<comment type="subunit">
    <text evidence="6">Has multiple subunits with at least A(3), B(3), C, D, E, F, H, I and proteolipid K(x).</text>
</comment>
<dbReference type="Proteomes" id="UP000002061">
    <property type="component" value="Chromosome"/>
</dbReference>
<evidence type="ECO:0000256" key="5">
    <source>
        <dbReference type="ARBA" id="ARBA00023136"/>
    </source>
</evidence>
<evidence type="ECO:0000256" key="3">
    <source>
        <dbReference type="ARBA" id="ARBA00022475"/>
    </source>
</evidence>
<dbReference type="GeneID" id="9131454"/>
<dbReference type="InterPro" id="IPR022944">
    <property type="entry name" value="ATPase_V1-cplx_fsu_bac/arc"/>
</dbReference>
<dbReference type="InterPro" id="IPR008218">
    <property type="entry name" value="ATPase_V1-cplx_f_g_su"/>
</dbReference>
<accession>D5VRB6</accession>
<dbReference type="Gene3D" id="3.40.50.10580">
    <property type="entry name" value="ATPase, V1 complex, subunit F"/>
    <property type="match status" value="1"/>
</dbReference>
<sequence length="97" mass="10915">MRIGVIGDRETAIGFRLAGLKDVYEVKDKEDAIKALKTLAENKDIAFIIITERLAEEIRENMKNINKVIVEIPDKNGKLAREDPIKELIRKAVGVAK</sequence>
<keyword evidence="2 6" id="KW-0813">Transport</keyword>
<protein>
    <recommendedName>
        <fullName evidence="6">A-type ATP synthase subunit F</fullName>
    </recommendedName>
</protein>
<dbReference type="GO" id="GO:0005886">
    <property type="term" value="C:plasma membrane"/>
    <property type="evidence" value="ECO:0007669"/>
    <property type="project" value="UniProtKB-SubCell"/>
</dbReference>
<keyword evidence="6" id="KW-0066">ATP synthesis</keyword>
<dbReference type="HAMAP" id="MF_00312">
    <property type="entry name" value="ATP_synth_F_arch"/>
    <property type="match status" value="1"/>
</dbReference>
<dbReference type="STRING" id="573063.Metin_0449"/>
<comment type="similarity">
    <text evidence="1 6">Belongs to the V-ATPase F subunit family.</text>
</comment>
<reference evidence="7" key="1">
    <citation type="submission" date="2010-04" db="EMBL/GenBank/DDBJ databases">
        <title>Complete sequence of Methanocaldococcus infernus ME.</title>
        <authorList>
            <consortium name="US DOE Joint Genome Institute"/>
            <person name="Lucas S."/>
            <person name="Copeland A."/>
            <person name="Lapidus A."/>
            <person name="Cheng J.-F."/>
            <person name="Bruce D."/>
            <person name="Goodwin L."/>
            <person name="Pitluck S."/>
            <person name="Munk A.C."/>
            <person name="Detter J.C."/>
            <person name="Han C."/>
            <person name="Tapia R."/>
            <person name="Land M."/>
            <person name="Hauser L."/>
            <person name="Kyrpides N."/>
            <person name="Mikhailova N."/>
            <person name="Sieprawska-Lupa M."/>
            <person name="Whitman W.B."/>
            <person name="Woyke T."/>
        </authorList>
    </citation>
    <scope>NUCLEOTIDE SEQUENCE [LARGE SCALE GENOMIC DNA]</scope>
    <source>
        <strain evidence="7">ME</strain>
    </source>
</reference>
<gene>
    <name evidence="6" type="primary">atpF</name>
    <name evidence="7" type="ordered locus">Metin_0449</name>
</gene>
<keyword evidence="6" id="KW-0375">Hydrogen ion transport</keyword>
<evidence type="ECO:0000256" key="6">
    <source>
        <dbReference type="HAMAP-Rule" id="MF_00312"/>
    </source>
</evidence>
<dbReference type="HOGENOM" id="CLU_135754_2_2_2"/>
<keyword evidence="8" id="KW-1185">Reference proteome</keyword>
<dbReference type="NCBIfam" id="NF003047">
    <property type="entry name" value="PRK03957.1"/>
    <property type="match status" value="1"/>
</dbReference>